<protein>
    <recommendedName>
        <fullName evidence="5">Geranylgeranyl transferase type-1 subunit beta</fullName>
        <ecNumber evidence="4">2.5.1.59</ecNumber>
    </recommendedName>
    <alternativeName>
        <fullName evidence="12">Geranylgeranyl transferase type I subunit beta</fullName>
    </alternativeName>
</protein>
<keyword evidence="8" id="KW-0479">Metal-binding</keyword>
<organism evidence="14 15">
    <name type="scientific">Hyphopichia burtonii NRRL Y-1933</name>
    <dbReference type="NCBI Taxonomy" id="984485"/>
    <lineage>
        <taxon>Eukaryota</taxon>
        <taxon>Fungi</taxon>
        <taxon>Dikarya</taxon>
        <taxon>Ascomycota</taxon>
        <taxon>Saccharomycotina</taxon>
        <taxon>Pichiomycetes</taxon>
        <taxon>Debaryomycetaceae</taxon>
        <taxon>Hyphopichia</taxon>
    </lineage>
</organism>
<evidence type="ECO:0000313" key="15">
    <source>
        <dbReference type="Proteomes" id="UP000095085"/>
    </source>
</evidence>
<dbReference type="GO" id="GO:0004662">
    <property type="term" value="F:CAAX-protein geranylgeranyltransferase activity"/>
    <property type="evidence" value="ECO:0007669"/>
    <property type="project" value="UniProtKB-EC"/>
</dbReference>
<evidence type="ECO:0000256" key="6">
    <source>
        <dbReference type="ARBA" id="ARBA00022602"/>
    </source>
</evidence>
<dbReference type="OrthoDB" id="24893at2759"/>
<dbReference type="InterPro" id="IPR008930">
    <property type="entry name" value="Terpenoid_cyclase/PrenylTrfase"/>
</dbReference>
<dbReference type="SUPFAM" id="SSF48239">
    <property type="entry name" value="Terpenoid cyclases/Protein prenyltransferases"/>
    <property type="match status" value="1"/>
</dbReference>
<evidence type="ECO:0000256" key="10">
    <source>
        <dbReference type="ARBA" id="ARBA00022833"/>
    </source>
</evidence>
<dbReference type="EMBL" id="KV454539">
    <property type="protein sequence ID" value="ODV68551.1"/>
    <property type="molecule type" value="Genomic_DNA"/>
</dbReference>
<dbReference type="Pfam" id="PF00432">
    <property type="entry name" value="Prenyltrans"/>
    <property type="match status" value="1"/>
</dbReference>
<dbReference type="GO" id="GO:0046872">
    <property type="term" value="F:metal ion binding"/>
    <property type="evidence" value="ECO:0007669"/>
    <property type="project" value="UniProtKB-KW"/>
</dbReference>
<keyword evidence="6" id="KW-0637">Prenyltransferase</keyword>
<dbReference type="STRING" id="984485.A0A1E4RMY6"/>
<dbReference type="Proteomes" id="UP000095085">
    <property type="component" value="Unassembled WGS sequence"/>
</dbReference>
<gene>
    <name evidence="14" type="ORF">HYPBUDRAFT_105289</name>
</gene>
<dbReference type="PANTHER" id="PTHR11774">
    <property type="entry name" value="GERANYLGERANYL TRANSFERASE TYPE BETA SUBUNIT"/>
    <property type="match status" value="1"/>
</dbReference>
<evidence type="ECO:0000256" key="4">
    <source>
        <dbReference type="ARBA" id="ARBA00012700"/>
    </source>
</evidence>
<sequence length="378" mass="43516">MSLDISKHEKYFSLCFQSFPAKAEGEDTNKLALIYFVLYGLDIIGKLNLTTEDQENYSEYIYSHLIDSELTRQLDILSFRPTNTFKLNNEYDLPNLSATFFALINLLILKSDYSKKLNRESIMKFIKKCQREDGSFAPVLDNNGEPFGETDLRHCYLAICIRKLLKYDEASDKTNDIDIKKCINFIESKVNYNGGLSSNKYTESHSGLTFVGLASLKLLNYKFDSDWVELTKNWLVHRQVDYPDQLYSMSEDSSFDNYSFYDLEDIGGFNGRENKFSDTCYSWWVTASLYIIGGDHLFNVDKLIDYLLTQTQNHLLGGFGKSKDVFPDPLHSFLGLASLSLWKHKESANFDGSLALQNVNELLVITESLMNFLNNIKW</sequence>
<keyword evidence="7 14" id="KW-0808">Transferase</keyword>
<evidence type="ECO:0000256" key="12">
    <source>
        <dbReference type="ARBA" id="ARBA00031713"/>
    </source>
</evidence>
<dbReference type="Gene3D" id="1.50.10.20">
    <property type="match status" value="1"/>
</dbReference>
<keyword evidence="11" id="KW-0460">Magnesium</keyword>
<evidence type="ECO:0000256" key="9">
    <source>
        <dbReference type="ARBA" id="ARBA00022737"/>
    </source>
</evidence>
<evidence type="ECO:0000256" key="7">
    <source>
        <dbReference type="ARBA" id="ARBA00022679"/>
    </source>
</evidence>
<dbReference type="InterPro" id="IPR001330">
    <property type="entry name" value="Prenyltrans"/>
</dbReference>
<evidence type="ECO:0000256" key="3">
    <source>
        <dbReference type="ARBA" id="ARBA00010497"/>
    </source>
</evidence>
<dbReference type="InterPro" id="IPR045089">
    <property type="entry name" value="PGGT1B-like"/>
</dbReference>
<feature type="domain" description="Prenyltransferase alpha-alpha toroid" evidence="13">
    <location>
        <begin position="3"/>
        <end position="352"/>
    </location>
</feature>
<evidence type="ECO:0000256" key="2">
    <source>
        <dbReference type="ARBA" id="ARBA00001947"/>
    </source>
</evidence>
<reference evidence="15" key="1">
    <citation type="submission" date="2016-05" db="EMBL/GenBank/DDBJ databases">
        <title>Comparative genomics of biotechnologically important yeasts.</title>
        <authorList>
            <consortium name="DOE Joint Genome Institute"/>
            <person name="Riley R."/>
            <person name="Haridas S."/>
            <person name="Wolfe K.H."/>
            <person name="Lopes M.R."/>
            <person name="Hittinger C.T."/>
            <person name="Goker M."/>
            <person name="Salamov A."/>
            <person name="Wisecaver J."/>
            <person name="Long T.M."/>
            <person name="Aerts A.L."/>
            <person name="Barry K."/>
            <person name="Choi C."/>
            <person name="Clum A."/>
            <person name="Coughlan A.Y."/>
            <person name="Deshpande S."/>
            <person name="Douglass A.P."/>
            <person name="Hanson S.J."/>
            <person name="Klenk H.-P."/>
            <person name="Labutti K."/>
            <person name="Lapidus A."/>
            <person name="Lindquist E."/>
            <person name="Lipzen A."/>
            <person name="Meier-Kolthoff J.P."/>
            <person name="Ohm R.A."/>
            <person name="Otillar R.P."/>
            <person name="Pangilinan J."/>
            <person name="Peng Y."/>
            <person name="Rokas A."/>
            <person name="Rosa C.A."/>
            <person name="Scheuner C."/>
            <person name="Sibirny A.A."/>
            <person name="Slot J.C."/>
            <person name="Stielow J.B."/>
            <person name="Sun H."/>
            <person name="Kurtzman C.P."/>
            <person name="Blackwell M."/>
            <person name="Grigoriev I.V."/>
            <person name="Jeffries T.W."/>
        </authorList>
    </citation>
    <scope>NUCLEOTIDE SEQUENCE [LARGE SCALE GENOMIC DNA]</scope>
    <source>
        <strain evidence="15">NRRL Y-1933</strain>
    </source>
</reference>
<dbReference type="RefSeq" id="XP_020077618.1">
    <property type="nucleotide sequence ID" value="XM_020218402.1"/>
</dbReference>
<comment type="cofactor">
    <cofactor evidence="1">
        <name>Mg(2+)</name>
        <dbReference type="ChEBI" id="CHEBI:18420"/>
    </cofactor>
</comment>
<keyword evidence="15" id="KW-1185">Reference proteome</keyword>
<evidence type="ECO:0000313" key="14">
    <source>
        <dbReference type="EMBL" id="ODV68551.1"/>
    </source>
</evidence>
<name>A0A1E4RMY6_9ASCO</name>
<dbReference type="PANTHER" id="PTHR11774:SF4">
    <property type="entry name" value="GERANYLGERANYL TRANSFERASE TYPE-1 SUBUNIT BETA"/>
    <property type="match status" value="1"/>
</dbReference>
<dbReference type="EC" id="2.5.1.59" evidence="4"/>
<comment type="similarity">
    <text evidence="3">Belongs to the protein prenyltransferase subunit beta family.</text>
</comment>
<keyword evidence="10" id="KW-0862">Zinc</keyword>
<proteinExistence type="inferred from homology"/>
<dbReference type="CDD" id="cd02895">
    <property type="entry name" value="GGTase-I"/>
    <property type="match status" value="1"/>
</dbReference>
<keyword evidence="9" id="KW-0677">Repeat</keyword>
<evidence type="ECO:0000256" key="8">
    <source>
        <dbReference type="ARBA" id="ARBA00022723"/>
    </source>
</evidence>
<evidence type="ECO:0000256" key="1">
    <source>
        <dbReference type="ARBA" id="ARBA00001946"/>
    </source>
</evidence>
<comment type="cofactor">
    <cofactor evidence="2">
        <name>Zn(2+)</name>
        <dbReference type="ChEBI" id="CHEBI:29105"/>
    </cofactor>
</comment>
<dbReference type="GeneID" id="30992952"/>
<accession>A0A1E4RMY6</accession>
<dbReference type="InterPro" id="IPR041960">
    <property type="entry name" value="GGTase_I_beta"/>
</dbReference>
<evidence type="ECO:0000256" key="5">
    <source>
        <dbReference type="ARBA" id="ARBA00020603"/>
    </source>
</evidence>
<evidence type="ECO:0000259" key="13">
    <source>
        <dbReference type="Pfam" id="PF00432"/>
    </source>
</evidence>
<evidence type="ECO:0000256" key="11">
    <source>
        <dbReference type="ARBA" id="ARBA00022842"/>
    </source>
</evidence>
<dbReference type="GO" id="GO:0005953">
    <property type="term" value="C:CAAX-protein geranylgeranyltransferase complex"/>
    <property type="evidence" value="ECO:0007669"/>
    <property type="project" value="InterPro"/>
</dbReference>
<dbReference type="AlphaFoldDB" id="A0A1E4RMY6"/>